<evidence type="ECO:0000313" key="2">
    <source>
        <dbReference type="EMBL" id="KAF8432231.1"/>
    </source>
</evidence>
<dbReference type="Pfam" id="PF20231">
    <property type="entry name" value="DUF6589"/>
    <property type="match status" value="1"/>
</dbReference>
<dbReference type="Proteomes" id="UP001194468">
    <property type="component" value="Unassembled WGS sequence"/>
</dbReference>
<evidence type="ECO:0000259" key="1">
    <source>
        <dbReference type="Pfam" id="PF20231"/>
    </source>
</evidence>
<organism evidence="2 3">
    <name type="scientific">Boletus edulis BED1</name>
    <dbReference type="NCBI Taxonomy" id="1328754"/>
    <lineage>
        <taxon>Eukaryota</taxon>
        <taxon>Fungi</taxon>
        <taxon>Dikarya</taxon>
        <taxon>Basidiomycota</taxon>
        <taxon>Agaricomycotina</taxon>
        <taxon>Agaricomycetes</taxon>
        <taxon>Agaricomycetidae</taxon>
        <taxon>Boletales</taxon>
        <taxon>Boletineae</taxon>
        <taxon>Boletaceae</taxon>
        <taxon>Boletoideae</taxon>
        <taxon>Boletus</taxon>
    </lineage>
</organism>
<dbReference type="AlphaFoldDB" id="A0AAD4BJN0"/>
<reference evidence="2" key="1">
    <citation type="submission" date="2019-10" db="EMBL/GenBank/DDBJ databases">
        <authorList>
            <consortium name="DOE Joint Genome Institute"/>
            <person name="Kuo A."/>
            <person name="Miyauchi S."/>
            <person name="Kiss E."/>
            <person name="Drula E."/>
            <person name="Kohler A."/>
            <person name="Sanchez-Garcia M."/>
            <person name="Andreopoulos B."/>
            <person name="Barry K.W."/>
            <person name="Bonito G."/>
            <person name="Buee M."/>
            <person name="Carver A."/>
            <person name="Chen C."/>
            <person name="Cichocki N."/>
            <person name="Clum A."/>
            <person name="Culley D."/>
            <person name="Crous P.W."/>
            <person name="Fauchery L."/>
            <person name="Girlanda M."/>
            <person name="Hayes R."/>
            <person name="Keri Z."/>
            <person name="LaButti K."/>
            <person name="Lipzen A."/>
            <person name="Lombard V."/>
            <person name="Magnuson J."/>
            <person name="Maillard F."/>
            <person name="Morin E."/>
            <person name="Murat C."/>
            <person name="Nolan M."/>
            <person name="Ohm R."/>
            <person name="Pangilinan J."/>
            <person name="Pereira M."/>
            <person name="Perotto S."/>
            <person name="Peter M."/>
            <person name="Riley R."/>
            <person name="Sitrit Y."/>
            <person name="Stielow B."/>
            <person name="Szollosi G."/>
            <person name="Zifcakova L."/>
            <person name="Stursova M."/>
            <person name="Spatafora J.W."/>
            <person name="Tedersoo L."/>
            <person name="Vaario L.-M."/>
            <person name="Yamada A."/>
            <person name="Yan M."/>
            <person name="Wang P."/>
            <person name="Xu J."/>
            <person name="Bruns T."/>
            <person name="Baldrian P."/>
            <person name="Vilgalys R."/>
            <person name="Henrissat B."/>
            <person name="Grigoriev I.V."/>
            <person name="Hibbett D."/>
            <person name="Nagy L.G."/>
            <person name="Martin F.M."/>
        </authorList>
    </citation>
    <scope>NUCLEOTIDE SEQUENCE</scope>
    <source>
        <strain evidence="2">BED1</strain>
    </source>
</reference>
<gene>
    <name evidence="2" type="ORF">L210DRAFT_3414306</name>
</gene>
<evidence type="ECO:0000313" key="3">
    <source>
        <dbReference type="Proteomes" id="UP001194468"/>
    </source>
</evidence>
<accession>A0AAD4BJN0</accession>
<name>A0AAD4BJN0_BOLED</name>
<dbReference type="EMBL" id="WHUW01000042">
    <property type="protein sequence ID" value="KAF8432231.1"/>
    <property type="molecule type" value="Genomic_DNA"/>
</dbReference>
<comment type="caution">
    <text evidence="2">The sequence shown here is derived from an EMBL/GenBank/DDBJ whole genome shotgun (WGS) entry which is preliminary data.</text>
</comment>
<feature type="domain" description="DUF6589" evidence="1">
    <location>
        <begin position="211"/>
        <end position="525"/>
    </location>
</feature>
<proteinExistence type="predicted"/>
<reference evidence="2" key="2">
    <citation type="journal article" date="2020" name="Nat. Commun.">
        <title>Large-scale genome sequencing of mycorrhizal fungi provides insights into the early evolution of symbiotic traits.</title>
        <authorList>
            <person name="Miyauchi S."/>
            <person name="Kiss E."/>
            <person name="Kuo A."/>
            <person name="Drula E."/>
            <person name="Kohler A."/>
            <person name="Sanchez-Garcia M."/>
            <person name="Morin E."/>
            <person name="Andreopoulos B."/>
            <person name="Barry K.W."/>
            <person name="Bonito G."/>
            <person name="Buee M."/>
            <person name="Carver A."/>
            <person name="Chen C."/>
            <person name="Cichocki N."/>
            <person name="Clum A."/>
            <person name="Culley D."/>
            <person name="Crous P.W."/>
            <person name="Fauchery L."/>
            <person name="Girlanda M."/>
            <person name="Hayes R.D."/>
            <person name="Keri Z."/>
            <person name="LaButti K."/>
            <person name="Lipzen A."/>
            <person name="Lombard V."/>
            <person name="Magnuson J."/>
            <person name="Maillard F."/>
            <person name="Murat C."/>
            <person name="Nolan M."/>
            <person name="Ohm R.A."/>
            <person name="Pangilinan J."/>
            <person name="Pereira M.F."/>
            <person name="Perotto S."/>
            <person name="Peter M."/>
            <person name="Pfister S."/>
            <person name="Riley R."/>
            <person name="Sitrit Y."/>
            <person name="Stielow J.B."/>
            <person name="Szollosi G."/>
            <person name="Zifcakova L."/>
            <person name="Stursova M."/>
            <person name="Spatafora J.W."/>
            <person name="Tedersoo L."/>
            <person name="Vaario L.M."/>
            <person name="Yamada A."/>
            <person name="Yan M."/>
            <person name="Wang P."/>
            <person name="Xu J."/>
            <person name="Bruns T."/>
            <person name="Baldrian P."/>
            <person name="Vilgalys R."/>
            <person name="Dunand C."/>
            <person name="Henrissat B."/>
            <person name="Grigoriev I.V."/>
            <person name="Hibbett D."/>
            <person name="Nagy L.G."/>
            <person name="Martin F.M."/>
        </authorList>
    </citation>
    <scope>NUCLEOTIDE SEQUENCE</scope>
    <source>
        <strain evidence="2">BED1</strain>
    </source>
</reference>
<keyword evidence="3" id="KW-1185">Reference proteome</keyword>
<sequence length="526" mass="58620">MEPHALRLVARKVYNEMDDVKHILSGTIDTISPESLLMWDINSMVGKIMEERAPVLSEILKSAAQSDRASRENSVKDISTTCQVIVTQLAKARSNRALYFAAPFALFLWTNGASRQTIEALAKCGLSISFTSLLKLLNKLASRCLDQAAQITRFPHILCYDNINISTSIFVEQRIGAPAKVQSGTFLIVYELSNTNPQHLCLGPMLQHANQATDLTFNGDVRPTNDQVRAFYGQLRIHIIAVLLDVCTSFNGPLGYQDRSDPLLKHEERHKPPKGYKTKQFPLRTSTIDESSISGNIAVINDVYINQVKMTHEQLLDRAIPSINDQSTNARIRGAKLGFGLFHLCMNLIWALLHVHRGSISEPGSLSYFFALLDRSRLGSEHPDYHTLLSTLMQILDGIVLNAWKAECGHSSLSTLAASNPTPTELCNIADKILHNHVTPPHDLPKGKNNDPPTVDVAQRNLQILTRDLLVVHEVICATSDGDFGRIKDMLGYLTMIFRGAGSNNYCAEILHFIYNLKRVWTPEFA</sequence>
<dbReference type="InterPro" id="IPR046496">
    <property type="entry name" value="DUF6589"/>
</dbReference>
<protein>
    <recommendedName>
        <fullName evidence="1">DUF6589 domain-containing protein</fullName>
    </recommendedName>
</protein>